<evidence type="ECO:0000313" key="1">
    <source>
        <dbReference type="EMBL" id="EKC32485.1"/>
    </source>
</evidence>
<dbReference type="PANTHER" id="PTHR22803">
    <property type="entry name" value="MANNOSE, PHOSPHOLIPASE, LECTIN RECEPTOR RELATED"/>
    <property type="match status" value="1"/>
</dbReference>
<dbReference type="InterPro" id="IPR018378">
    <property type="entry name" value="C-type_lectin_CS"/>
</dbReference>
<dbReference type="InterPro" id="IPR016186">
    <property type="entry name" value="C-type_lectin-like/link_sf"/>
</dbReference>
<dbReference type="CDD" id="cd00037">
    <property type="entry name" value="CLECT"/>
    <property type="match status" value="1"/>
</dbReference>
<dbReference type="EMBL" id="JH823245">
    <property type="protein sequence ID" value="EKC32485.1"/>
    <property type="molecule type" value="Genomic_DNA"/>
</dbReference>
<dbReference type="PROSITE" id="PS50041">
    <property type="entry name" value="C_TYPE_LECTIN_2"/>
    <property type="match status" value="1"/>
</dbReference>
<dbReference type="InParanoid" id="K1QU59"/>
<proteinExistence type="predicted"/>
<dbReference type="InterPro" id="IPR016187">
    <property type="entry name" value="CTDL_fold"/>
</dbReference>
<dbReference type="Pfam" id="PF00059">
    <property type="entry name" value="Lectin_C"/>
    <property type="match status" value="1"/>
</dbReference>
<accession>K1QU59</accession>
<protein>
    <submittedName>
        <fullName evidence="1">Aggrecan core protein</fullName>
    </submittedName>
</protein>
<dbReference type="PROSITE" id="PS00615">
    <property type="entry name" value="C_TYPE_LECTIN_1"/>
    <property type="match status" value="1"/>
</dbReference>
<organism evidence="1">
    <name type="scientific">Magallana gigas</name>
    <name type="common">Pacific oyster</name>
    <name type="synonym">Crassostrea gigas</name>
    <dbReference type="NCBI Taxonomy" id="29159"/>
    <lineage>
        <taxon>Eukaryota</taxon>
        <taxon>Metazoa</taxon>
        <taxon>Spiralia</taxon>
        <taxon>Lophotrochozoa</taxon>
        <taxon>Mollusca</taxon>
        <taxon>Bivalvia</taxon>
        <taxon>Autobranchia</taxon>
        <taxon>Pteriomorphia</taxon>
        <taxon>Ostreida</taxon>
        <taxon>Ostreoidea</taxon>
        <taxon>Ostreidae</taxon>
        <taxon>Magallana</taxon>
    </lineage>
</organism>
<name>K1QU59_MAGGI</name>
<dbReference type="InterPro" id="IPR050111">
    <property type="entry name" value="C-type_lectin/snaclec_domain"/>
</dbReference>
<dbReference type="SMART" id="SM00034">
    <property type="entry name" value="CLECT"/>
    <property type="match status" value="1"/>
</dbReference>
<reference evidence="1" key="1">
    <citation type="journal article" date="2012" name="Nature">
        <title>The oyster genome reveals stress adaptation and complexity of shell formation.</title>
        <authorList>
            <person name="Zhang G."/>
            <person name="Fang X."/>
            <person name="Guo X."/>
            <person name="Li L."/>
            <person name="Luo R."/>
            <person name="Xu F."/>
            <person name="Yang P."/>
            <person name="Zhang L."/>
            <person name="Wang X."/>
            <person name="Qi H."/>
            <person name="Xiong Z."/>
            <person name="Que H."/>
            <person name="Xie Y."/>
            <person name="Holland P.W."/>
            <person name="Paps J."/>
            <person name="Zhu Y."/>
            <person name="Wu F."/>
            <person name="Chen Y."/>
            <person name="Wang J."/>
            <person name="Peng C."/>
            <person name="Meng J."/>
            <person name="Yang L."/>
            <person name="Liu J."/>
            <person name="Wen B."/>
            <person name="Zhang N."/>
            <person name="Huang Z."/>
            <person name="Zhu Q."/>
            <person name="Feng Y."/>
            <person name="Mount A."/>
            <person name="Hedgecock D."/>
            <person name="Xu Z."/>
            <person name="Liu Y."/>
            <person name="Domazet-Loso T."/>
            <person name="Du Y."/>
            <person name="Sun X."/>
            <person name="Zhang S."/>
            <person name="Liu B."/>
            <person name="Cheng P."/>
            <person name="Jiang X."/>
            <person name="Li J."/>
            <person name="Fan D."/>
            <person name="Wang W."/>
            <person name="Fu W."/>
            <person name="Wang T."/>
            <person name="Wang B."/>
            <person name="Zhang J."/>
            <person name="Peng Z."/>
            <person name="Li Y."/>
            <person name="Li N."/>
            <person name="Wang J."/>
            <person name="Chen M."/>
            <person name="He Y."/>
            <person name="Tan F."/>
            <person name="Song X."/>
            <person name="Zheng Q."/>
            <person name="Huang R."/>
            <person name="Yang H."/>
            <person name="Du X."/>
            <person name="Chen L."/>
            <person name="Yang M."/>
            <person name="Gaffney P.M."/>
            <person name="Wang S."/>
            <person name="Luo L."/>
            <person name="She Z."/>
            <person name="Ming Y."/>
            <person name="Huang W."/>
            <person name="Zhang S."/>
            <person name="Huang B."/>
            <person name="Zhang Y."/>
            <person name="Qu T."/>
            <person name="Ni P."/>
            <person name="Miao G."/>
            <person name="Wang J."/>
            <person name="Wang Q."/>
            <person name="Steinberg C.E."/>
            <person name="Wang H."/>
            <person name="Li N."/>
            <person name="Qian L."/>
            <person name="Zhang G."/>
            <person name="Li Y."/>
            <person name="Yang H."/>
            <person name="Liu X."/>
            <person name="Wang J."/>
            <person name="Yin Y."/>
            <person name="Wang J."/>
        </authorList>
    </citation>
    <scope>NUCLEOTIDE SEQUENCE [LARGE SCALE GENOMIC DNA]</scope>
    <source>
        <strain evidence="1">05x7-T-G4-1.051#20</strain>
    </source>
</reference>
<gene>
    <name evidence="1" type="ORF">CGI_10021137</name>
</gene>
<sequence length="148" mass="17068">MCDANVASKLDNLAMKIDKLNNIPQTTDCKKGFKRFQNRCYKYISTKLNFFQAEMLCRTQQSSLADIGSAKEDQWIKQLMTDTNAWISGTDLAEQGKWKWLSTGLPMSFTNWHSGQPGGGRERCVSYHKPSAWHDYTCDYRFPSICKY</sequence>
<dbReference type="HOGENOM" id="CLU_049894_10_0_1"/>
<dbReference type="InterPro" id="IPR001304">
    <property type="entry name" value="C-type_lectin-like"/>
</dbReference>
<dbReference type="AlphaFoldDB" id="K1QU59"/>
<dbReference type="Gene3D" id="3.10.100.10">
    <property type="entry name" value="Mannose-Binding Protein A, subunit A"/>
    <property type="match status" value="1"/>
</dbReference>
<dbReference type="SUPFAM" id="SSF56436">
    <property type="entry name" value="C-type lectin-like"/>
    <property type="match status" value="1"/>
</dbReference>